<dbReference type="EMBL" id="CAJNOV010002010">
    <property type="protein sequence ID" value="CAF1086172.1"/>
    <property type="molecule type" value="Genomic_DNA"/>
</dbReference>
<keyword evidence="2" id="KW-0812">Transmembrane</keyword>
<comment type="caution">
    <text evidence="3">The sequence shown here is derived from an EMBL/GenBank/DDBJ whole genome shotgun (WGS) entry which is preliminary data.</text>
</comment>
<keyword evidence="2" id="KW-1133">Transmembrane helix</keyword>
<dbReference type="Gene3D" id="2.60.120.200">
    <property type="match status" value="2"/>
</dbReference>
<dbReference type="Proteomes" id="UP000663855">
    <property type="component" value="Unassembled WGS sequence"/>
</dbReference>
<dbReference type="Pfam" id="PF13385">
    <property type="entry name" value="Laminin_G_3"/>
    <property type="match status" value="1"/>
</dbReference>
<evidence type="ECO:0000256" key="2">
    <source>
        <dbReference type="SAM" id="Phobius"/>
    </source>
</evidence>
<sequence length="569" mass="61906">MQVLQHSAPIVTFVKRNRSLSRSKVDPNPISSHLNEHVLPSRTESIAKPTKVRNKSSIVSESKISLTFDEYSFLTSNTRPSPEPYPTNSFDSSTTSNRTQYGGRLPSSKTKIILLLVIFLGVCAAIILPPVLTMVIFEKKKTSGTSRADLKASSYSNIATCIGSETQYPITSGAVLYPFDGNTRDAFSLPSYNYAAYSESAILLNATQQQYISIPFIDFRNTSFTLDVWVLPINVATNSGLQDDFPIFGHSTLIPYWNWIHAAVVYDITIYQQLIYINGIIDTVSEGIVTPYQGSSSLASTTIGLGKSAAFAVTSFYGQSIIDQFLITPQTAKSSCQICNDALLVAYFSFDTNGTLNDRSAGVRPGSSSGTSITSGYIQEALLFSSITNNFFQSACFPYFRRSLTFTLLLWVNPTTVSGGGTIVHVSSDQNGNGTLCFDMFGMTLNGTIIVQTVQNSTLTTAFAGPIQATNTRTHLALVFSNRNGMRFYVNGTLNNAQPNMVNILAFWSFTNSQLYITLGNSQITGAAAPSCEKGTLPIVSGAFSGAIDEFRLYMTELNGEEICTLANL</sequence>
<reference evidence="3" key="1">
    <citation type="submission" date="2021-02" db="EMBL/GenBank/DDBJ databases">
        <authorList>
            <person name="Nowell W R."/>
        </authorList>
    </citation>
    <scope>NUCLEOTIDE SEQUENCE</scope>
</reference>
<evidence type="ECO:0000256" key="1">
    <source>
        <dbReference type="SAM" id="MobiDB-lite"/>
    </source>
</evidence>
<feature type="compositionally biased region" description="Polar residues" evidence="1">
    <location>
        <begin position="75"/>
        <end position="100"/>
    </location>
</feature>
<organism evidence="3 4">
    <name type="scientific">Rotaria magnacalcarata</name>
    <dbReference type="NCBI Taxonomy" id="392030"/>
    <lineage>
        <taxon>Eukaryota</taxon>
        <taxon>Metazoa</taxon>
        <taxon>Spiralia</taxon>
        <taxon>Gnathifera</taxon>
        <taxon>Rotifera</taxon>
        <taxon>Eurotatoria</taxon>
        <taxon>Bdelloidea</taxon>
        <taxon>Philodinida</taxon>
        <taxon>Philodinidae</taxon>
        <taxon>Rotaria</taxon>
    </lineage>
</organism>
<name>A0A814N0D3_9BILA</name>
<evidence type="ECO:0000313" key="4">
    <source>
        <dbReference type="Proteomes" id="UP000663855"/>
    </source>
</evidence>
<protein>
    <submittedName>
        <fullName evidence="3">Uncharacterized protein</fullName>
    </submittedName>
</protein>
<evidence type="ECO:0000313" key="3">
    <source>
        <dbReference type="EMBL" id="CAF1086172.1"/>
    </source>
</evidence>
<feature type="transmembrane region" description="Helical" evidence="2">
    <location>
        <begin position="112"/>
        <end position="137"/>
    </location>
</feature>
<dbReference type="SUPFAM" id="SSF49899">
    <property type="entry name" value="Concanavalin A-like lectins/glucanases"/>
    <property type="match status" value="2"/>
</dbReference>
<accession>A0A814N0D3</accession>
<dbReference type="AlphaFoldDB" id="A0A814N0D3"/>
<dbReference type="InterPro" id="IPR013320">
    <property type="entry name" value="ConA-like_dom_sf"/>
</dbReference>
<feature type="region of interest" description="Disordered" evidence="1">
    <location>
        <begin position="75"/>
        <end position="102"/>
    </location>
</feature>
<gene>
    <name evidence="3" type="ORF">CJN711_LOCUS6440</name>
</gene>
<proteinExistence type="predicted"/>
<keyword evidence="2" id="KW-0472">Membrane</keyword>